<name>A0ABM1NJW3_NICVS</name>
<organism evidence="2 3">
    <name type="scientific">Nicrophorus vespilloides</name>
    <name type="common">Boreal carrion beetle</name>
    <dbReference type="NCBI Taxonomy" id="110193"/>
    <lineage>
        <taxon>Eukaryota</taxon>
        <taxon>Metazoa</taxon>
        <taxon>Ecdysozoa</taxon>
        <taxon>Arthropoda</taxon>
        <taxon>Hexapoda</taxon>
        <taxon>Insecta</taxon>
        <taxon>Pterygota</taxon>
        <taxon>Neoptera</taxon>
        <taxon>Endopterygota</taxon>
        <taxon>Coleoptera</taxon>
        <taxon>Polyphaga</taxon>
        <taxon>Staphyliniformia</taxon>
        <taxon>Silphidae</taxon>
        <taxon>Nicrophorinae</taxon>
        <taxon>Nicrophorus</taxon>
    </lineage>
</organism>
<dbReference type="Proteomes" id="UP000695000">
    <property type="component" value="Unplaced"/>
</dbReference>
<evidence type="ECO:0000313" key="3">
    <source>
        <dbReference type="RefSeq" id="XP_017787113.1"/>
    </source>
</evidence>
<feature type="region of interest" description="Disordered" evidence="1">
    <location>
        <begin position="172"/>
        <end position="277"/>
    </location>
</feature>
<keyword evidence="2" id="KW-1185">Reference proteome</keyword>
<feature type="compositionally biased region" description="Basic and acidic residues" evidence="1">
    <location>
        <begin position="440"/>
        <end position="471"/>
    </location>
</feature>
<accession>A0ABM1NJW3</accession>
<gene>
    <name evidence="3" type="primary">LOC108569878</name>
</gene>
<reference evidence="3" key="1">
    <citation type="submission" date="2025-08" db="UniProtKB">
        <authorList>
            <consortium name="RefSeq"/>
        </authorList>
    </citation>
    <scope>IDENTIFICATION</scope>
    <source>
        <tissue evidence="3">Whole Larva</tissue>
    </source>
</reference>
<evidence type="ECO:0000313" key="2">
    <source>
        <dbReference type="Proteomes" id="UP000695000"/>
    </source>
</evidence>
<evidence type="ECO:0000256" key="1">
    <source>
        <dbReference type="SAM" id="MobiDB-lite"/>
    </source>
</evidence>
<feature type="region of interest" description="Disordered" evidence="1">
    <location>
        <begin position="59"/>
        <end position="86"/>
    </location>
</feature>
<dbReference type="RefSeq" id="XP_017787113.1">
    <property type="nucleotide sequence ID" value="XM_017931624.1"/>
</dbReference>
<proteinExistence type="predicted"/>
<feature type="compositionally biased region" description="Polar residues" evidence="1">
    <location>
        <begin position="211"/>
        <end position="226"/>
    </location>
</feature>
<protein>
    <submittedName>
        <fullName evidence="3">Inner centromere protein A-like</fullName>
    </submittedName>
</protein>
<feature type="region of interest" description="Disordered" evidence="1">
    <location>
        <begin position="440"/>
        <end position="485"/>
    </location>
</feature>
<sequence length="589" mass="68667">MDNYSSILKAVQEFDELFLKKVTTGLFQKEVSPEPTIESTLATLEAFKKTRDFTLISAHVNNVNRRQKTSNRKQSKENVNPKAAVNNSDMNRVPYVKMERISEEAMINIKESMKKNKKRVVKMEPKSPSADSDVEIINSVEIHAISDDDADEIIKKPKNTLLEIKKENLRSSRTLTKMLPPKAQSRTTRTKTKADTEEVNIRSTRSKTRNKNTNAEISSDSGSAKSSRVKQIKEKISSENVQTKTGIKDTKRSRSQSPSEPERHLKKLKTSKHDDTSVYEDAVEDMKMVEEASYHQSPVKKRVEAYEKMTETPPPQMRITRTKTKMLAAVNAEVVTPVSNRLITPSKMSTMKNMIVTGSETRTLKALKSSQKMFKEREKLRLQKEAELAKRKEELVLEKQRKNELEKRRLKRLEERKLQKKHEEELKRIEQEMKRKIAEEECRRKEDERRRKEEERRIKEEERRRQEEERKRAKAQKAKKQPKNDIYMLEEAPLLPTYDCYDSDDAESVLAKKVVPHWLNREELTTTLNIMESFIKPKVMNTLFCPMPQTPNLLDIFDNVNPVRLKRNSSAIWSKPPRFTMMPINIPNI</sequence>
<feature type="compositionally biased region" description="Basic residues" evidence="1">
    <location>
        <begin position="472"/>
        <end position="481"/>
    </location>
</feature>
<dbReference type="GeneID" id="108569878"/>